<name>A0A6J6A6F1_9ZZZZ</name>
<dbReference type="InterPro" id="IPR050464">
    <property type="entry name" value="Zeta_carotene_desat/Oxidored"/>
</dbReference>
<dbReference type="Gene3D" id="3.90.660.20">
    <property type="entry name" value="Protoporphyrinogen oxidase, mitochondrial, domain 2"/>
    <property type="match status" value="1"/>
</dbReference>
<comment type="pathway">
    <text evidence="6">Porphyrin-containing compound metabolism.</text>
</comment>
<dbReference type="Gene3D" id="1.10.3110.10">
    <property type="entry name" value="protoporphyrinogen ix oxidase, domain 3"/>
    <property type="match status" value="1"/>
</dbReference>
<dbReference type="InterPro" id="IPR004572">
    <property type="entry name" value="Protoporphyrinogen_oxidase"/>
</dbReference>
<proteinExistence type="predicted"/>
<evidence type="ECO:0000256" key="5">
    <source>
        <dbReference type="ARBA" id="ARBA00023133"/>
    </source>
</evidence>
<evidence type="ECO:0000256" key="2">
    <source>
        <dbReference type="ARBA" id="ARBA00022630"/>
    </source>
</evidence>
<dbReference type="EMBL" id="CAESGF010000006">
    <property type="protein sequence ID" value="CAB4363590.1"/>
    <property type="molecule type" value="Genomic_DNA"/>
</dbReference>
<evidence type="ECO:0000313" key="10">
    <source>
        <dbReference type="EMBL" id="CAB4853654.1"/>
    </source>
</evidence>
<dbReference type="Pfam" id="PF01593">
    <property type="entry name" value="Amino_oxidase"/>
    <property type="match status" value="1"/>
</dbReference>
<reference evidence="8" key="1">
    <citation type="submission" date="2020-05" db="EMBL/GenBank/DDBJ databases">
        <authorList>
            <person name="Chiriac C."/>
            <person name="Salcher M."/>
            <person name="Ghai R."/>
            <person name="Kavagutti S V."/>
        </authorList>
    </citation>
    <scope>NUCLEOTIDE SEQUENCE</scope>
</reference>
<dbReference type="SUPFAM" id="SSF54373">
    <property type="entry name" value="FAD-linked reductases, C-terminal domain"/>
    <property type="match status" value="1"/>
</dbReference>
<evidence type="ECO:0000256" key="4">
    <source>
        <dbReference type="ARBA" id="ARBA00023002"/>
    </source>
</evidence>
<dbReference type="EMBL" id="CAEZYF010000006">
    <property type="protein sequence ID" value="CAB4720447.1"/>
    <property type="molecule type" value="Genomic_DNA"/>
</dbReference>
<dbReference type="InterPro" id="IPR002937">
    <property type="entry name" value="Amino_oxidase"/>
</dbReference>
<comment type="cofactor">
    <cofactor evidence="1">
        <name>FAD</name>
        <dbReference type="ChEBI" id="CHEBI:57692"/>
    </cofactor>
</comment>
<dbReference type="NCBIfam" id="TIGR00562">
    <property type="entry name" value="proto_IX_ox"/>
    <property type="match status" value="1"/>
</dbReference>
<evidence type="ECO:0000313" key="9">
    <source>
        <dbReference type="EMBL" id="CAB4720447.1"/>
    </source>
</evidence>
<evidence type="ECO:0000256" key="3">
    <source>
        <dbReference type="ARBA" id="ARBA00022827"/>
    </source>
</evidence>
<evidence type="ECO:0000313" key="11">
    <source>
        <dbReference type="EMBL" id="CAB4928517.1"/>
    </source>
</evidence>
<dbReference type="Gene3D" id="3.50.50.60">
    <property type="entry name" value="FAD/NAD(P)-binding domain"/>
    <property type="match status" value="1"/>
</dbReference>
<keyword evidence="3" id="KW-0274">FAD</keyword>
<organism evidence="8">
    <name type="scientific">freshwater metagenome</name>
    <dbReference type="NCBI Taxonomy" id="449393"/>
    <lineage>
        <taxon>unclassified sequences</taxon>
        <taxon>metagenomes</taxon>
        <taxon>ecological metagenomes</taxon>
    </lineage>
</organism>
<dbReference type="GO" id="GO:0006783">
    <property type="term" value="P:heme biosynthetic process"/>
    <property type="evidence" value="ECO:0007669"/>
    <property type="project" value="UniProtKB-KW"/>
</dbReference>
<evidence type="ECO:0000313" key="8">
    <source>
        <dbReference type="EMBL" id="CAB4363590.1"/>
    </source>
</evidence>
<dbReference type="SUPFAM" id="SSF51905">
    <property type="entry name" value="FAD/NAD(P)-binding domain"/>
    <property type="match status" value="1"/>
</dbReference>
<dbReference type="PANTHER" id="PTHR42923">
    <property type="entry name" value="PROTOPORPHYRINOGEN OXIDASE"/>
    <property type="match status" value="1"/>
</dbReference>
<sequence length="463" mass="48383">MSTLQRRIAVIGSGAAGMSAAHTLATSAQAAAGDLHVTLIEADHRLGGKVLTSPFAGHPAIDEGPDAFLARLPWGTALAKAVGLGDQLVAPTSGKAAVWWDGLHQIPEGLLLGMPTDVFKLAKSTLLTWGGKFRAATEPFRPRTSLADDSLGGYVRTRFGDQVHLRLVDPLVGSIYAADTDHFSLAGVPQIYDLASKARSVLIAGRTMPKPSPTAGPVFYAPTGGMGSLIQATAEVARAHGAELRTGAPVSTVERGAGGVGWLVDGEAFDAVVLACPAKAAALLLANVAVDTAATLAQIPAADVAMVSLAIHETDWPAHLRGMSGYLVPKPMQRLVTAASFGSQKWSHWQVGDHVILRISLGRDGLPVLHLSDEQLLTAAVEEVGHHIGLTLEPIHARVSRWQGAFPQYRPHHAERLAVAEGQLPVGLALAGASYHGIGVPACIRSGKSAAERLTEQLFPVAD</sequence>
<dbReference type="EMBL" id="CAFBMT010000006">
    <property type="protein sequence ID" value="CAB4928517.1"/>
    <property type="molecule type" value="Genomic_DNA"/>
</dbReference>
<evidence type="ECO:0000256" key="6">
    <source>
        <dbReference type="ARBA" id="ARBA00023444"/>
    </source>
</evidence>
<dbReference type="EMBL" id="CAFBIY010000302">
    <property type="protein sequence ID" value="CAB4853654.1"/>
    <property type="molecule type" value="Genomic_DNA"/>
</dbReference>
<dbReference type="AlphaFoldDB" id="A0A6J6A6F1"/>
<dbReference type="GO" id="GO:0004729">
    <property type="term" value="F:oxygen-dependent protoporphyrinogen oxidase activity"/>
    <property type="evidence" value="ECO:0007669"/>
    <property type="project" value="InterPro"/>
</dbReference>
<dbReference type="PANTHER" id="PTHR42923:SF3">
    <property type="entry name" value="PROTOPORPHYRINOGEN OXIDASE"/>
    <property type="match status" value="1"/>
</dbReference>
<evidence type="ECO:0000256" key="1">
    <source>
        <dbReference type="ARBA" id="ARBA00001974"/>
    </source>
</evidence>
<feature type="domain" description="Amine oxidase" evidence="7">
    <location>
        <begin position="16"/>
        <end position="454"/>
    </location>
</feature>
<gene>
    <name evidence="9" type="ORF">UFOPK2656_01295</name>
    <name evidence="10" type="ORF">UFOPK3267_03189</name>
    <name evidence="11" type="ORF">UFOPK3651_01320</name>
    <name evidence="8" type="ORF">UFOPK4189_01368</name>
</gene>
<protein>
    <submittedName>
        <fullName evidence="8">Unannotated protein</fullName>
    </submittedName>
</protein>
<accession>A0A6J6A6F1</accession>
<keyword evidence="4" id="KW-0560">Oxidoreductase</keyword>
<keyword evidence="2" id="KW-0285">Flavoprotein</keyword>
<keyword evidence="5" id="KW-0350">Heme biosynthesis</keyword>
<dbReference type="InterPro" id="IPR036188">
    <property type="entry name" value="FAD/NAD-bd_sf"/>
</dbReference>
<evidence type="ECO:0000259" key="7">
    <source>
        <dbReference type="Pfam" id="PF01593"/>
    </source>
</evidence>